<gene>
    <name evidence="1" type="ORF">AsAng_0022790</name>
</gene>
<accession>A0A915YEH7</accession>
<dbReference type="AlphaFoldDB" id="A0A915YEH7"/>
<organism evidence="1 2">
    <name type="scientific">Aureispira anguillae</name>
    <dbReference type="NCBI Taxonomy" id="2864201"/>
    <lineage>
        <taxon>Bacteria</taxon>
        <taxon>Pseudomonadati</taxon>
        <taxon>Bacteroidota</taxon>
        <taxon>Saprospiria</taxon>
        <taxon>Saprospirales</taxon>
        <taxon>Saprospiraceae</taxon>
        <taxon>Aureispira</taxon>
    </lineage>
</organism>
<evidence type="ECO:0000313" key="2">
    <source>
        <dbReference type="Proteomes" id="UP001060919"/>
    </source>
</evidence>
<proteinExistence type="predicted"/>
<name>A0A915YEH7_9BACT</name>
<protein>
    <submittedName>
        <fullName evidence="1">Uncharacterized protein</fullName>
    </submittedName>
</protein>
<keyword evidence="2" id="KW-1185">Reference proteome</keyword>
<sequence>MLLVRFIIHHQGCPPRQFFYAFFQFCELYQRAILDARPLCF</sequence>
<reference evidence="1" key="1">
    <citation type="submission" date="2022-09" db="EMBL/GenBank/DDBJ databases">
        <title>Aureispira anguillicida sp. nov., isolated from Leptocephalus of Japanese eel Anguilla japonica.</title>
        <authorList>
            <person name="Yuasa K."/>
            <person name="Mekata T."/>
            <person name="Ikunari K."/>
        </authorList>
    </citation>
    <scope>NUCLEOTIDE SEQUENCE</scope>
    <source>
        <strain evidence="1">EL160426</strain>
    </source>
</reference>
<dbReference type="KEGG" id="aup:AsAng_0022790"/>
<evidence type="ECO:0000313" key="1">
    <source>
        <dbReference type="EMBL" id="BDS11565.1"/>
    </source>
</evidence>
<dbReference type="Proteomes" id="UP001060919">
    <property type="component" value="Chromosome"/>
</dbReference>
<dbReference type="EMBL" id="AP026867">
    <property type="protein sequence ID" value="BDS11565.1"/>
    <property type="molecule type" value="Genomic_DNA"/>
</dbReference>